<name>A0A7X1ZIJ1_9PROT</name>
<feature type="domain" description="Bacteriophage Mu GpT" evidence="1">
    <location>
        <begin position="8"/>
        <end position="305"/>
    </location>
</feature>
<organism evidence="2 3">
    <name type="scientific">Roseospira navarrensis</name>
    <dbReference type="NCBI Taxonomy" id="140058"/>
    <lineage>
        <taxon>Bacteria</taxon>
        <taxon>Pseudomonadati</taxon>
        <taxon>Pseudomonadota</taxon>
        <taxon>Alphaproteobacteria</taxon>
        <taxon>Rhodospirillales</taxon>
        <taxon>Rhodospirillaceae</taxon>
        <taxon>Roseospira</taxon>
    </lineage>
</organism>
<gene>
    <name evidence="2" type="ORF">GHC57_19000</name>
</gene>
<dbReference type="Proteomes" id="UP000434582">
    <property type="component" value="Unassembled WGS sequence"/>
</dbReference>
<protein>
    <recommendedName>
        <fullName evidence="1">Bacteriophage Mu GpT domain-containing protein</fullName>
    </recommendedName>
</protein>
<dbReference type="EMBL" id="WIVE01000148">
    <property type="protein sequence ID" value="MQX38599.1"/>
    <property type="molecule type" value="Genomic_DNA"/>
</dbReference>
<proteinExistence type="predicted"/>
<accession>A0A7X1ZIJ1</accession>
<evidence type="ECO:0000259" key="1">
    <source>
        <dbReference type="Pfam" id="PF10124"/>
    </source>
</evidence>
<comment type="caution">
    <text evidence="2">The sequence shown here is derived from an EMBL/GenBank/DDBJ whole genome shotgun (WGS) entry which is preliminary data.</text>
</comment>
<dbReference type="AlphaFoldDB" id="A0A7X1ZIJ1"/>
<sequence>MLINKQNLHMVFEGYSTAFQKGFEGAPRFWDRVAMKVPSGSSSNAYGWLGQLPNVREWLGDRVVKNLRVHSYALENRTFESTIEVKRTDVEDDQYGVLAPLFGEMGHAASEHPDELVFSLLAGGFSGLCYDGKPFFAEDHPVFDAKGVAAAVSNMQTGTDPAWFLLDCSRSIRPMIFQERLPYKLTTLTSDDDQNVFMRDTFLYGVRARANAGYGLWQLAFASKAPLTADNYEAARLAMRSLTGDEGRPLNVQPNVLVAPLSLESDARRLLKTETRVVMAGDPATPVVVGNEWAGTAEPIVTAWLTS</sequence>
<dbReference type="Pfam" id="PF10124">
    <property type="entry name" value="Mu-like_gpT"/>
    <property type="match status" value="1"/>
</dbReference>
<evidence type="ECO:0000313" key="2">
    <source>
        <dbReference type="EMBL" id="MQX38599.1"/>
    </source>
</evidence>
<reference evidence="2 3" key="1">
    <citation type="submission" date="2019-10" db="EMBL/GenBank/DDBJ databases">
        <title>Draft whole-genome sequence of the purple nonsulfur photosynthetic bacterium Roseospira navarrensis DSM 15114.</title>
        <authorList>
            <person name="Kyndt J.A."/>
            <person name="Meyer T.E."/>
        </authorList>
    </citation>
    <scope>NUCLEOTIDE SEQUENCE [LARGE SCALE GENOMIC DNA]</scope>
    <source>
        <strain evidence="2 3">DSM 15114</strain>
    </source>
</reference>
<evidence type="ECO:0000313" key="3">
    <source>
        <dbReference type="Proteomes" id="UP000434582"/>
    </source>
</evidence>
<keyword evidence="3" id="KW-1185">Reference proteome</keyword>
<dbReference type="OrthoDB" id="9804833at2"/>
<dbReference type="RefSeq" id="WP_153347219.1">
    <property type="nucleotide sequence ID" value="NZ_WIVE01000148.1"/>
</dbReference>
<dbReference type="InterPro" id="IPR018774">
    <property type="entry name" value="Phage_Mu_GpT"/>
</dbReference>